<dbReference type="PRINTS" id="PR00507">
    <property type="entry name" value="N12N6MTFRASE"/>
</dbReference>
<dbReference type="GO" id="GO:0009007">
    <property type="term" value="F:site-specific DNA-methyltransferase (adenine-specific) activity"/>
    <property type="evidence" value="ECO:0007669"/>
    <property type="project" value="UniProtKB-EC"/>
</dbReference>
<dbReference type="Proteomes" id="UP000008387">
    <property type="component" value="Chromosome"/>
</dbReference>
<dbReference type="EC" id="2.1.1.72" evidence="1"/>
<dbReference type="HOGENOM" id="CLU_007295_0_0_7"/>
<dbReference type="GO" id="GO:0006304">
    <property type="term" value="P:DNA modification"/>
    <property type="evidence" value="ECO:0007669"/>
    <property type="project" value="InterPro"/>
</dbReference>
<dbReference type="REBASE" id="36661">
    <property type="entry name" value="HbiCORF9040P"/>
</dbReference>
<dbReference type="Gene3D" id="3.40.50.150">
    <property type="entry name" value="Vaccinia Virus protein VP39"/>
    <property type="match status" value="2"/>
</dbReference>
<evidence type="ECO:0000313" key="7">
    <source>
        <dbReference type="EMBL" id="CCB79890.1"/>
    </source>
</evidence>
<keyword evidence="4" id="KW-0949">S-adenosyl-L-methionine</keyword>
<evidence type="ECO:0000256" key="2">
    <source>
        <dbReference type="ARBA" id="ARBA00022603"/>
    </source>
</evidence>
<comment type="catalytic activity">
    <reaction evidence="5">
        <text>a 2'-deoxyadenosine in DNA + S-adenosyl-L-methionine = an N(6)-methyl-2'-deoxyadenosine in DNA + S-adenosyl-L-homocysteine + H(+)</text>
        <dbReference type="Rhea" id="RHEA:15197"/>
        <dbReference type="Rhea" id="RHEA-COMP:12418"/>
        <dbReference type="Rhea" id="RHEA-COMP:12419"/>
        <dbReference type="ChEBI" id="CHEBI:15378"/>
        <dbReference type="ChEBI" id="CHEBI:57856"/>
        <dbReference type="ChEBI" id="CHEBI:59789"/>
        <dbReference type="ChEBI" id="CHEBI:90615"/>
        <dbReference type="ChEBI" id="CHEBI:90616"/>
        <dbReference type="EC" id="2.1.1.72"/>
    </reaction>
</comment>
<evidence type="ECO:0000259" key="6">
    <source>
        <dbReference type="Pfam" id="PF07669"/>
    </source>
</evidence>
<keyword evidence="2" id="KW-0489">Methyltransferase</keyword>
<keyword evidence="8" id="KW-1185">Reference proteome</keyword>
<feature type="domain" description="Type II methyltransferase M.TaqI-like" evidence="6">
    <location>
        <begin position="827"/>
        <end position="910"/>
    </location>
</feature>
<dbReference type="KEGG" id="hbi:HBZC1_09040"/>
<protein>
    <recommendedName>
        <fullName evidence="1">site-specific DNA-methyltransferase (adenine-specific)</fullName>
        <ecNumber evidence="1">2.1.1.72</ecNumber>
    </recommendedName>
</protein>
<dbReference type="InterPro" id="IPR050953">
    <property type="entry name" value="N4_N6_ade-DNA_methylase"/>
</dbReference>
<organism evidence="7 8">
    <name type="scientific">Helicobacter bizzozeronii (strain CIII-1)</name>
    <dbReference type="NCBI Taxonomy" id="1002804"/>
    <lineage>
        <taxon>Bacteria</taxon>
        <taxon>Pseudomonadati</taxon>
        <taxon>Campylobacterota</taxon>
        <taxon>Epsilonproteobacteria</taxon>
        <taxon>Campylobacterales</taxon>
        <taxon>Helicobacteraceae</taxon>
        <taxon>Helicobacter</taxon>
    </lineage>
</organism>
<proteinExistence type="predicted"/>
<gene>
    <name evidence="7" type="ordered locus">HBZC1_09040</name>
</gene>
<dbReference type="EMBL" id="FR871757">
    <property type="protein sequence ID" value="CCB79890.1"/>
    <property type="molecule type" value="Genomic_DNA"/>
</dbReference>
<dbReference type="RefSeq" id="WP_013890344.1">
    <property type="nucleotide sequence ID" value="NC_015674.1"/>
</dbReference>
<dbReference type="STRING" id="1002804.HBZC1_09040"/>
<accession>F8KSV6</accession>
<keyword evidence="3" id="KW-0808">Transferase</keyword>
<reference evidence="7 8" key="1">
    <citation type="journal article" date="2011" name="J. Bacteriol.">
        <title>Genome sequence of Helicobacter bizzozeronii strain CIII-1, an isolate from human gastric mucosa.</title>
        <authorList>
            <person name="Schott T."/>
            <person name="Rossi M."/>
            <person name="Hanninen M.L."/>
        </authorList>
    </citation>
    <scope>NUCLEOTIDE SEQUENCE [LARGE SCALE GENOMIC DNA]</scope>
    <source>
        <strain evidence="7 8">CIII-1</strain>
    </source>
</reference>
<dbReference type="InterPro" id="IPR011639">
    <property type="entry name" value="MethylTrfase_TaqI-like_dom"/>
</dbReference>
<evidence type="ECO:0000313" key="8">
    <source>
        <dbReference type="Proteomes" id="UP000008387"/>
    </source>
</evidence>
<dbReference type="eggNOG" id="COG1002">
    <property type="taxonomic scope" value="Bacteria"/>
</dbReference>
<feature type="domain" description="Type II methyltransferase M.TaqI-like" evidence="6">
    <location>
        <begin position="552"/>
        <end position="799"/>
    </location>
</feature>
<name>F8KSV6_HELBC</name>
<evidence type="ECO:0000256" key="5">
    <source>
        <dbReference type="ARBA" id="ARBA00047942"/>
    </source>
</evidence>
<dbReference type="Pfam" id="PF07669">
    <property type="entry name" value="Eco57I"/>
    <property type="match status" value="2"/>
</dbReference>
<dbReference type="PANTHER" id="PTHR33841:SF1">
    <property type="entry name" value="DNA METHYLTRANSFERASE A"/>
    <property type="match status" value="1"/>
</dbReference>
<dbReference type="PANTHER" id="PTHR33841">
    <property type="entry name" value="DNA METHYLTRANSFERASE YEEA-RELATED"/>
    <property type="match status" value="1"/>
</dbReference>
<dbReference type="SUPFAM" id="SSF53335">
    <property type="entry name" value="S-adenosyl-L-methionine-dependent methyltransferases"/>
    <property type="match status" value="1"/>
</dbReference>
<evidence type="ECO:0000256" key="1">
    <source>
        <dbReference type="ARBA" id="ARBA00011900"/>
    </source>
</evidence>
<evidence type="ECO:0000256" key="3">
    <source>
        <dbReference type="ARBA" id="ARBA00022679"/>
    </source>
</evidence>
<dbReference type="GO" id="GO:0032259">
    <property type="term" value="P:methylation"/>
    <property type="evidence" value="ECO:0007669"/>
    <property type="project" value="UniProtKB-KW"/>
</dbReference>
<sequence>MFYIHNNLFTPYTLEQEFPKLYNFKDTKEQAKAILEKITALKLQNFKTSNEHQFEDGFIAKVLELLGWEYLRQEEKIIQDKLEKPDFLLFASPELKQEYQALDKAERYASNAFFSVICESKAYSVAIDNKKITHNPHYQLLGYLNALRHNYGFLTNGRVWRFYDASKPTYNKVFFEINLELILQTQDLKHFLYFYHIFNAANFDSQDQAPQISTTLQANEQHKSAVEKDLQNLIYGTEGYDFSLFEDIGKALYARNPQATLKEIYQNTLYFLFRLLFIAYFEDKFEDTLKAHSGFNKHLSIHNILEWIENNPNTHYGMGKLEEIFQIYNEGNENYAMPLFDGGLFEPEKTALFKKGKIISDKLLKQILTHLLYYGESQRGYATLSVVHLGSIYEGLMSYFFALADEELHYCTTPKGEGYYDNHDYQKIQKQAKKTQHYAKGQIYLKNTSNSRKSSGSFYTHEDITKSLVEHALAGLNDDNVLNFKILDNACGSGAFLIEALNQASQKALGFEALRPLLQEEINTLSAQVQAYNPAYEVDEAAILKRLLLKKMIYGVDVNPFSIELAKLSLWIDSFIFGTPLSFLEHHIKCGNALIGCSLKEFEGFLTREDRKRNPKDKTQNLFLDHLFKKLKTLQRRATLLANIPDRTQKQIAHSKRIYQRLKPQLDKLNFYLNFYNTHKIMALNLKEPKENRQEEKSPNPLLEAHLKAQETWRANTQGLTINAMADLDQLHTPKYKEVKACIEQYAQEFNFFNYEIAFPELVIGGQFGGFNAIVTNPPWEKTKFDESEFFSSFRSAYRTFSLAEKADFKAEALAKDYIKEEFDKQQAKIQTTNAYYKAHYPNSRGAGDGNLFRFFIERNLSLLAPQAKLALVIPSALMLEEGSLHLRAQILKEHALEFFYSFENRQGIFPSVHRCYKFALLGLNQEKSQQPIKALFYLENVSDIAKQSPLLISPTALLETPKCALKEVRNALDLEILDHCASKFARLNEGWLDFRRELDMSGDKDLFKPQMWLGFRSELHMTGDKDLFKPIDARAKTQAKAKLLPLLEGKHIHQFNAEFAPPRYGVEAEALQERLKSREQHRAKKGGYSGTIAYEYQYLRLGYRGIASDTNERSLIVSLIPRNYTAGHSMYLSVPYTYTPKGILETPPLQTLFILGLFNSLVVDFLLRLHSQMNISKIYLYELPLPQPTPQEIANNPLYLAIAKSALECQLYYDSANHFSELKTLFTTPLDIPKTQKLLNTKRAGLDITIARDIYALSRDQFLHLLDSFRVLQNKQPGFVALLKDLWEE</sequence>
<evidence type="ECO:0000256" key="4">
    <source>
        <dbReference type="ARBA" id="ARBA00022691"/>
    </source>
</evidence>
<dbReference type="InterPro" id="IPR029063">
    <property type="entry name" value="SAM-dependent_MTases_sf"/>
</dbReference>